<dbReference type="InterPro" id="IPR010131">
    <property type="entry name" value="MdtP/NodT-like"/>
</dbReference>
<keyword evidence="1" id="KW-0175">Coiled coil</keyword>
<feature type="coiled-coil region" evidence="1">
    <location>
        <begin position="187"/>
        <end position="214"/>
    </location>
</feature>
<dbReference type="Proteomes" id="UP001257914">
    <property type="component" value="Unassembled WGS sequence"/>
</dbReference>
<dbReference type="EMBL" id="JAWCUA010000001">
    <property type="protein sequence ID" value="MDU0111497.1"/>
    <property type="molecule type" value="Genomic_DNA"/>
</dbReference>
<gene>
    <name evidence="3" type="ORF">RT723_00385</name>
</gene>
<dbReference type="Gene3D" id="1.20.1600.10">
    <property type="entry name" value="Outer membrane efflux proteins (OEP)"/>
    <property type="match status" value="1"/>
</dbReference>
<keyword evidence="4" id="KW-1185">Reference proteome</keyword>
<evidence type="ECO:0000313" key="4">
    <source>
        <dbReference type="Proteomes" id="UP001257914"/>
    </source>
</evidence>
<evidence type="ECO:0000313" key="3">
    <source>
        <dbReference type="EMBL" id="MDU0111497.1"/>
    </source>
</evidence>
<sequence length="503" mass="56234">MFSNKSNVNIVFVSALISLAVNATDTSITNVHALTIEQAIKTAQTIDPWLAGNMHQQQALESMAQASGSLPDPSVSMTLANLPMDGFDFSQEAMTQVKIGLTQVFPRGDSLALKSKRFKRQSEAFPFQRLDRKAKIALTVGSLWLDGYRVQKSISLIEQNRALFEQLADVAEASYSSALGKTRQQDIVRAQLELSRLDERLDILRQQKHQFEGLLSKWLVDFDGQYQSSKYFEETYDVILNGIDFGERLPQIELQIPSNEPHKLPDLNRLTSSRLINIFNAHPGVIAIDKKVSASKTGIFIAQQQYHPQWGVNASYGYRDDAPSGIERSDFFSIGVTFDLPLFTDNKQDKEVDAAISKTEAVKTEKLILLKQHLSAYTTAIGRLGGIKRRQALYKSKLLPQIHDHAEATLSAYTHDDGDFSDVVRSRIALLNTVIDELNLNVEQQQLHLELNYLFIGNSYSISSDFVPMEASVMTTLNKNDDGRVTELNVTNRGQFGSVKGDN</sequence>
<keyword evidence="2" id="KW-0732">Signal</keyword>
<evidence type="ECO:0000256" key="1">
    <source>
        <dbReference type="SAM" id="Coils"/>
    </source>
</evidence>
<dbReference type="PANTHER" id="PTHR30203">
    <property type="entry name" value="OUTER MEMBRANE CATION EFFLUX PROTEIN"/>
    <property type="match status" value="1"/>
</dbReference>
<accession>A0ABU3QVM8</accession>
<evidence type="ECO:0000256" key="2">
    <source>
        <dbReference type="SAM" id="SignalP"/>
    </source>
</evidence>
<organism evidence="3 4">
    <name type="scientific">Psychrosphaera aquimarina</name>
    <dbReference type="NCBI Taxonomy" id="2044854"/>
    <lineage>
        <taxon>Bacteria</taxon>
        <taxon>Pseudomonadati</taxon>
        <taxon>Pseudomonadota</taxon>
        <taxon>Gammaproteobacteria</taxon>
        <taxon>Alteromonadales</taxon>
        <taxon>Pseudoalteromonadaceae</taxon>
        <taxon>Psychrosphaera</taxon>
    </lineage>
</organism>
<dbReference type="PANTHER" id="PTHR30203:SF24">
    <property type="entry name" value="BLR4935 PROTEIN"/>
    <property type="match status" value="1"/>
</dbReference>
<protein>
    <submittedName>
        <fullName evidence="3">TolC family protein</fullName>
    </submittedName>
</protein>
<proteinExistence type="predicted"/>
<comment type="caution">
    <text evidence="3">The sequence shown here is derived from an EMBL/GenBank/DDBJ whole genome shotgun (WGS) entry which is preliminary data.</text>
</comment>
<feature type="signal peptide" evidence="2">
    <location>
        <begin position="1"/>
        <end position="23"/>
    </location>
</feature>
<name>A0ABU3QVM8_9GAMM</name>
<dbReference type="RefSeq" id="WP_315945455.1">
    <property type="nucleotide sequence ID" value="NZ_JAWCUA010000001.1"/>
</dbReference>
<dbReference type="SUPFAM" id="SSF56954">
    <property type="entry name" value="Outer membrane efflux proteins (OEP)"/>
    <property type="match status" value="1"/>
</dbReference>
<feature type="chain" id="PRO_5046471948" evidence="2">
    <location>
        <begin position="24"/>
        <end position="503"/>
    </location>
</feature>
<reference evidence="3 4" key="1">
    <citation type="submission" date="2023-10" db="EMBL/GenBank/DDBJ databases">
        <title>Psychrosphaera aquimaarina strain SW33 isolated from seawater.</title>
        <authorList>
            <person name="Bayburt H."/>
            <person name="Kim J.M."/>
            <person name="Choi B.J."/>
            <person name="Jeon C.O."/>
        </authorList>
    </citation>
    <scope>NUCLEOTIDE SEQUENCE [LARGE SCALE GENOMIC DNA]</scope>
    <source>
        <strain evidence="3 4">KCTC 52743</strain>
    </source>
</reference>